<proteinExistence type="predicted"/>
<gene>
    <name evidence="3" type="ORF">C1645_871544</name>
</gene>
<feature type="chain" id="PRO_5017255881" evidence="2">
    <location>
        <begin position="25"/>
        <end position="93"/>
    </location>
</feature>
<sequence>MLKPRQFLITFALWVVLISVIVTCSPINYQLNKVNKRSSTSIFEREPTKSVPQKRKIIPIHTGIPMDKNPNPLDELIASRTGSSMPAPTPPTP</sequence>
<comment type="caution">
    <text evidence="3">The sequence shown here is derived from an EMBL/GenBank/DDBJ whole genome shotgun (WGS) entry which is preliminary data.</text>
</comment>
<protein>
    <submittedName>
        <fullName evidence="3">Uncharacterized protein</fullName>
    </submittedName>
</protein>
<accession>A0A397TQM0</accession>
<evidence type="ECO:0000313" key="4">
    <source>
        <dbReference type="Proteomes" id="UP000265703"/>
    </source>
</evidence>
<dbReference type="AlphaFoldDB" id="A0A397TQM0"/>
<keyword evidence="4" id="KW-1185">Reference proteome</keyword>
<name>A0A397TQM0_9GLOM</name>
<evidence type="ECO:0000256" key="2">
    <source>
        <dbReference type="SAM" id="SignalP"/>
    </source>
</evidence>
<keyword evidence="2" id="KW-0732">Signal</keyword>
<feature type="region of interest" description="Disordered" evidence="1">
    <location>
        <begin position="60"/>
        <end position="93"/>
    </location>
</feature>
<organism evidence="3 4">
    <name type="scientific">Glomus cerebriforme</name>
    <dbReference type="NCBI Taxonomy" id="658196"/>
    <lineage>
        <taxon>Eukaryota</taxon>
        <taxon>Fungi</taxon>
        <taxon>Fungi incertae sedis</taxon>
        <taxon>Mucoromycota</taxon>
        <taxon>Glomeromycotina</taxon>
        <taxon>Glomeromycetes</taxon>
        <taxon>Glomerales</taxon>
        <taxon>Glomeraceae</taxon>
        <taxon>Glomus</taxon>
    </lineage>
</organism>
<reference evidence="3 4" key="1">
    <citation type="submission" date="2018-06" db="EMBL/GenBank/DDBJ databases">
        <title>Comparative genomics reveals the genomic features of Rhizophagus irregularis, R. cerebriforme, R. diaphanum and Gigaspora rosea, and their symbiotic lifestyle signature.</title>
        <authorList>
            <person name="Morin E."/>
            <person name="San Clemente H."/>
            <person name="Chen E.C.H."/>
            <person name="De La Providencia I."/>
            <person name="Hainaut M."/>
            <person name="Kuo A."/>
            <person name="Kohler A."/>
            <person name="Murat C."/>
            <person name="Tang N."/>
            <person name="Roy S."/>
            <person name="Loubradou J."/>
            <person name="Henrissat B."/>
            <person name="Grigoriev I.V."/>
            <person name="Corradi N."/>
            <person name="Roux C."/>
            <person name="Martin F.M."/>
        </authorList>
    </citation>
    <scope>NUCLEOTIDE SEQUENCE [LARGE SCALE GENOMIC DNA]</scope>
    <source>
        <strain evidence="3 4">DAOM 227022</strain>
    </source>
</reference>
<dbReference type="Proteomes" id="UP000265703">
    <property type="component" value="Unassembled WGS sequence"/>
</dbReference>
<evidence type="ECO:0000256" key="1">
    <source>
        <dbReference type="SAM" id="MobiDB-lite"/>
    </source>
</evidence>
<feature type="signal peptide" evidence="2">
    <location>
        <begin position="1"/>
        <end position="24"/>
    </location>
</feature>
<evidence type="ECO:0000313" key="3">
    <source>
        <dbReference type="EMBL" id="RIA97174.1"/>
    </source>
</evidence>
<dbReference type="EMBL" id="QKYT01000033">
    <property type="protein sequence ID" value="RIA97174.1"/>
    <property type="molecule type" value="Genomic_DNA"/>
</dbReference>